<reference evidence="2 3" key="1">
    <citation type="submission" date="2014-03" db="EMBL/GenBank/DDBJ databases">
        <authorList>
            <person name="Barber N.R."/>
            <person name="Francolini R.D."/>
            <person name="Gray A.J."/>
            <person name="Hamilton K."/>
            <person name="Jung E."/>
            <person name="Killpatrick M.S."/>
            <person name="Le T.M."/>
            <person name="Lin R."/>
            <person name="Morris L.Y."/>
            <person name="O'Neil L.P."/>
            <person name="Pederson E.N."/>
            <person name="Sepehri B.F."/>
            <person name="Shaffer R.A."/>
            <person name="Sridharan P.S."/>
            <person name="Tseng L."/>
            <person name="Williams L.H."/>
            <person name="Cohen L.B."/>
            <person name="Ahrens K.J."/>
            <person name="Braun M.A."/>
            <person name="Jarvik J."/>
            <person name="Lopez A.J."/>
            <person name="Bradley K.W."/>
            <person name="Clarke D.Q."/>
            <person name="Lewis M.F."/>
            <person name="Barker L.P."/>
            <person name="Bailey C."/>
            <person name="Asai D.J."/>
            <person name="Garber M.L."/>
            <person name="Bowman C.A."/>
            <person name="Russell D.A."/>
            <person name="Pope W.H."/>
            <person name="Jacobs-Sera D."/>
            <person name="Hendrix R.W."/>
            <person name="Hatfull G.F."/>
        </authorList>
    </citation>
    <scope>NUCLEOTIDE SEQUENCE [LARGE SCALE GENOMIC DNA]</scope>
</reference>
<accession>A0A023ZY76</accession>
<protein>
    <submittedName>
        <fullName evidence="2">Uncharacterized protein</fullName>
    </submittedName>
</protein>
<gene>
    <name evidence="2" type="primary">79</name>
    <name evidence="2" type="ORF">PBI_KINGVEVEVE_79</name>
</gene>
<keyword evidence="1" id="KW-1133">Transmembrane helix</keyword>
<keyword evidence="1" id="KW-0812">Transmembrane</keyword>
<dbReference type="EMBL" id="KJ538723">
    <property type="protein sequence ID" value="AHY84348.1"/>
    <property type="molecule type" value="Genomic_DNA"/>
</dbReference>
<keyword evidence="1" id="KW-0472">Membrane</keyword>
<feature type="transmembrane region" description="Helical" evidence="1">
    <location>
        <begin position="12"/>
        <end position="32"/>
    </location>
</feature>
<name>A0A023ZY76_9CAUD</name>
<organism evidence="2 3">
    <name type="scientific">Mycobacterium phage KingVeVeVe</name>
    <dbReference type="NCBI Taxonomy" id="1471544"/>
    <lineage>
        <taxon>Viruses</taxon>
        <taxon>Duplodnaviria</taxon>
        <taxon>Heunggongvirae</taxon>
        <taxon>Uroviricota</taxon>
        <taxon>Caudoviricetes</taxon>
        <taxon>Bclasvirinae</taxon>
        <taxon>Pegunavirus</taxon>
        <taxon>Pegunavirus soto</taxon>
    </lineage>
</organism>
<evidence type="ECO:0000313" key="2">
    <source>
        <dbReference type="EMBL" id="AHY84348.1"/>
    </source>
</evidence>
<sequence length="111" mass="12598">MWPDLADVGTVALVGSVAGALYPLTRVLLAHIDRRRARDNRPLPYSRAPEAREWCAGCGRTPVRRLMAWDAEGRYLCLDCRHPEDRAVTVHRKRRIVTSEADLGPRPRGER</sequence>
<evidence type="ECO:0000256" key="1">
    <source>
        <dbReference type="SAM" id="Phobius"/>
    </source>
</evidence>
<evidence type="ECO:0000313" key="3">
    <source>
        <dbReference type="Proteomes" id="UP000024436"/>
    </source>
</evidence>
<dbReference type="Proteomes" id="UP000024436">
    <property type="component" value="Segment"/>
</dbReference>
<proteinExistence type="predicted"/>